<dbReference type="EC" id="2.3.2.27" evidence="2"/>
<organism evidence="8 9">
    <name type="scientific">Acacia crassicarpa</name>
    <name type="common">northern wattle</name>
    <dbReference type="NCBI Taxonomy" id="499986"/>
    <lineage>
        <taxon>Eukaryota</taxon>
        <taxon>Viridiplantae</taxon>
        <taxon>Streptophyta</taxon>
        <taxon>Embryophyta</taxon>
        <taxon>Tracheophyta</taxon>
        <taxon>Spermatophyta</taxon>
        <taxon>Magnoliopsida</taxon>
        <taxon>eudicotyledons</taxon>
        <taxon>Gunneridae</taxon>
        <taxon>Pentapetalae</taxon>
        <taxon>rosids</taxon>
        <taxon>fabids</taxon>
        <taxon>Fabales</taxon>
        <taxon>Fabaceae</taxon>
        <taxon>Caesalpinioideae</taxon>
        <taxon>mimosoid clade</taxon>
        <taxon>Acacieae</taxon>
        <taxon>Acacia</taxon>
    </lineage>
</organism>
<dbReference type="AlphaFoldDB" id="A0AAE1N2D8"/>
<dbReference type="Pfam" id="PF23419">
    <property type="entry name" value="WD40_RFWD3"/>
    <property type="match status" value="1"/>
</dbReference>
<dbReference type="InterPro" id="IPR001841">
    <property type="entry name" value="Znf_RING"/>
</dbReference>
<evidence type="ECO:0000256" key="5">
    <source>
        <dbReference type="PROSITE-ProRule" id="PRU00175"/>
    </source>
</evidence>
<reference evidence="8" key="1">
    <citation type="submission" date="2023-10" db="EMBL/GenBank/DDBJ databases">
        <title>Chromosome-level genome of the transformable northern wattle, Acacia crassicarpa.</title>
        <authorList>
            <person name="Massaro I."/>
            <person name="Sinha N.R."/>
            <person name="Poethig S."/>
            <person name="Leichty A.R."/>
        </authorList>
    </citation>
    <scope>NUCLEOTIDE SEQUENCE</scope>
    <source>
        <strain evidence="8">Acra3RX</strain>
        <tissue evidence="8">Leaf</tissue>
    </source>
</reference>
<accession>A0AAE1N2D8</accession>
<dbReference type="GO" id="GO:0008270">
    <property type="term" value="F:zinc ion binding"/>
    <property type="evidence" value="ECO:0007669"/>
    <property type="project" value="UniProtKB-KW"/>
</dbReference>
<comment type="subcellular location">
    <subcellularLocation>
        <location evidence="4">Nucleus</location>
        <location evidence="4">Nuclear body</location>
    </subcellularLocation>
</comment>
<dbReference type="EMBL" id="JAWXYG010000002">
    <property type="protein sequence ID" value="KAK4281516.1"/>
    <property type="molecule type" value="Genomic_DNA"/>
</dbReference>
<dbReference type="InterPro" id="IPR056527">
    <property type="entry name" value="WD40_RFWD3"/>
</dbReference>
<comment type="catalytic activity">
    <reaction evidence="1">
        <text>S-ubiquitinyl-[E2 ubiquitin-conjugating enzyme]-L-cysteine + [acceptor protein]-L-lysine = [E2 ubiquitin-conjugating enzyme]-L-cysteine + N(6)-ubiquitinyl-[acceptor protein]-L-lysine.</text>
        <dbReference type="EC" id="2.3.2.27"/>
    </reaction>
</comment>
<dbReference type="SMART" id="SM00184">
    <property type="entry name" value="RING"/>
    <property type="match status" value="1"/>
</dbReference>
<evidence type="ECO:0000259" key="7">
    <source>
        <dbReference type="PROSITE" id="PS50089"/>
    </source>
</evidence>
<dbReference type="SUPFAM" id="SSF57850">
    <property type="entry name" value="RING/U-box"/>
    <property type="match status" value="1"/>
</dbReference>
<keyword evidence="5" id="KW-0863">Zinc-finger</keyword>
<feature type="region of interest" description="Disordered" evidence="6">
    <location>
        <begin position="1"/>
        <end position="66"/>
    </location>
</feature>
<sequence length="630" mass="69122">MTDPYDFSLHGYAGVPTAQILESEEESAASEEEEEDDDEEEDEDEDQAEEYIPLVQSPTALQGVPSTSDQYDTIIQEVPDDCVEEEVNKRRRTEGGETCSSLGIGSLDSSQGNRADIDGLYCPICLEAWTNDGEHHICCLPCGHIYGMSCIKRWLQQRKNSGKCPQCNRKCALRDVRKLYASRVLAADEELHKKILSLEARCAILEGKGSDWSKREAAWKKKEGQFRLKVKKLTERNTYLEQLIQDMERRKTSAMEAIGNCRWGSESKHGFGAKINGKGHCCNFELQKEFQLGSALVFDINASNQILLMAQRPKGIGGPYLLAKMSLIPPYEMGDIFLPSGSCAIKDLHISPSNSDLALYASLGRKLSVLSMESNNVVVNYDLQVPAWSCSWDLSSSHNVYAGLQNGSVLVFDLRQTAGPIKSLNGLTSNPVHTVQSLVQDSSLPSGVGTILSASAIGLCQWNIGAEEGPCMIPETGSNGVCISFAYCPSSDDVVISYRPKFDMSTDGSLSQPSLNPSQVIRQGVQGSHVLFKRLGGSHFQPLGSSRANVSNIRLPKCVIMDIESESRWLASGDEGTCELVLQELPSFGVVQRLKLPDHVRDLKYSSTLNHGLLGCLTGKSLQLFCTKLS</sequence>
<dbReference type="PANTHER" id="PTHR16047">
    <property type="entry name" value="RFWD3 PROTEIN"/>
    <property type="match status" value="1"/>
</dbReference>
<dbReference type="SUPFAM" id="SSF50978">
    <property type="entry name" value="WD40 repeat-like"/>
    <property type="match status" value="1"/>
</dbReference>
<dbReference type="PROSITE" id="PS50089">
    <property type="entry name" value="ZF_RING_2"/>
    <property type="match status" value="1"/>
</dbReference>
<dbReference type="GO" id="GO:0036297">
    <property type="term" value="P:interstrand cross-link repair"/>
    <property type="evidence" value="ECO:0007669"/>
    <property type="project" value="InterPro"/>
</dbReference>
<dbReference type="GO" id="GO:0016604">
    <property type="term" value="C:nuclear body"/>
    <property type="evidence" value="ECO:0007669"/>
    <property type="project" value="UniProtKB-SubCell"/>
</dbReference>
<feature type="compositionally biased region" description="Acidic residues" evidence="6">
    <location>
        <begin position="22"/>
        <end position="49"/>
    </location>
</feature>
<dbReference type="InterPro" id="IPR037381">
    <property type="entry name" value="RFWD3"/>
</dbReference>
<evidence type="ECO:0000256" key="2">
    <source>
        <dbReference type="ARBA" id="ARBA00012483"/>
    </source>
</evidence>
<dbReference type="Gene3D" id="2.130.10.10">
    <property type="entry name" value="YVTN repeat-like/Quinoprotein amine dehydrogenase"/>
    <property type="match status" value="1"/>
</dbReference>
<dbReference type="Pfam" id="PF13639">
    <property type="entry name" value="zf-RING_2"/>
    <property type="match status" value="1"/>
</dbReference>
<dbReference type="GO" id="GO:0061630">
    <property type="term" value="F:ubiquitin protein ligase activity"/>
    <property type="evidence" value="ECO:0007669"/>
    <property type="project" value="UniProtKB-EC"/>
</dbReference>
<gene>
    <name evidence="8" type="ORF">QN277_012997</name>
</gene>
<feature type="compositionally biased region" description="Polar residues" evidence="6">
    <location>
        <begin position="56"/>
        <end position="66"/>
    </location>
</feature>
<name>A0AAE1N2D8_9FABA</name>
<evidence type="ECO:0000256" key="6">
    <source>
        <dbReference type="SAM" id="MobiDB-lite"/>
    </source>
</evidence>
<dbReference type="Proteomes" id="UP001293593">
    <property type="component" value="Unassembled WGS sequence"/>
</dbReference>
<dbReference type="PANTHER" id="PTHR16047:SF13">
    <property type="entry name" value="E3 UBIQUITIN-PROTEIN LIGASE RFWD3"/>
    <property type="match status" value="1"/>
</dbReference>
<evidence type="ECO:0000256" key="4">
    <source>
        <dbReference type="ARBA" id="ARBA00034306"/>
    </source>
</evidence>
<dbReference type="GO" id="GO:0016567">
    <property type="term" value="P:protein ubiquitination"/>
    <property type="evidence" value="ECO:0007669"/>
    <property type="project" value="InterPro"/>
</dbReference>
<dbReference type="InterPro" id="IPR015943">
    <property type="entry name" value="WD40/YVTN_repeat-like_dom_sf"/>
</dbReference>
<dbReference type="Gene3D" id="3.30.40.10">
    <property type="entry name" value="Zinc/RING finger domain, C3HC4 (zinc finger)"/>
    <property type="match status" value="1"/>
</dbReference>
<comment type="caution">
    <text evidence="8">The sequence shown here is derived from an EMBL/GenBank/DDBJ whole genome shotgun (WGS) entry which is preliminary data.</text>
</comment>
<feature type="domain" description="RING-type" evidence="7">
    <location>
        <begin position="122"/>
        <end position="168"/>
    </location>
</feature>
<keyword evidence="5" id="KW-0862">Zinc</keyword>
<evidence type="ECO:0000313" key="8">
    <source>
        <dbReference type="EMBL" id="KAK4281516.1"/>
    </source>
</evidence>
<dbReference type="CDD" id="cd16450">
    <property type="entry name" value="mRING-C3HGC3_RFWD3"/>
    <property type="match status" value="1"/>
</dbReference>
<evidence type="ECO:0000256" key="1">
    <source>
        <dbReference type="ARBA" id="ARBA00000900"/>
    </source>
</evidence>
<keyword evidence="3" id="KW-0853">WD repeat</keyword>
<evidence type="ECO:0000256" key="3">
    <source>
        <dbReference type="ARBA" id="ARBA00022574"/>
    </source>
</evidence>
<protein>
    <recommendedName>
        <fullName evidence="2">RING-type E3 ubiquitin transferase</fullName>
        <ecNumber evidence="2">2.3.2.27</ecNumber>
    </recommendedName>
</protein>
<evidence type="ECO:0000313" key="9">
    <source>
        <dbReference type="Proteomes" id="UP001293593"/>
    </source>
</evidence>
<proteinExistence type="predicted"/>
<keyword evidence="5" id="KW-0479">Metal-binding</keyword>
<keyword evidence="9" id="KW-1185">Reference proteome</keyword>
<dbReference type="InterPro" id="IPR036322">
    <property type="entry name" value="WD40_repeat_dom_sf"/>
</dbReference>
<dbReference type="InterPro" id="IPR013083">
    <property type="entry name" value="Znf_RING/FYVE/PHD"/>
</dbReference>